<comment type="caution">
    <text evidence="11">The sequence shown here is derived from an EMBL/GenBank/DDBJ whole genome shotgun (WGS) entry which is preliminary data.</text>
</comment>
<keyword evidence="2 8" id="KW-0349">Heme</keyword>
<dbReference type="InterPro" id="IPR009056">
    <property type="entry name" value="Cyt_c-like_dom"/>
</dbReference>
<comment type="PTM">
    <text evidence="8">Binds 2 heme groups per subunit.</text>
</comment>
<evidence type="ECO:0000256" key="5">
    <source>
        <dbReference type="ARBA" id="ARBA00022764"/>
    </source>
</evidence>
<evidence type="ECO:0000256" key="8">
    <source>
        <dbReference type="PIRSR" id="PIRSR000294-1"/>
    </source>
</evidence>
<keyword evidence="5" id="KW-0574">Periplasm</keyword>
<dbReference type="GO" id="GO:0004130">
    <property type="term" value="F:cytochrome-c peroxidase activity"/>
    <property type="evidence" value="ECO:0007669"/>
    <property type="project" value="TreeGrafter"/>
</dbReference>
<dbReference type="KEGG" id="cfp:CR44_08525"/>
<feature type="binding site" description="covalent" evidence="8">
    <location>
        <position position="183"/>
    </location>
    <ligand>
        <name>heme c</name>
        <dbReference type="ChEBI" id="CHEBI:61717"/>
        <label>2</label>
    </ligand>
</feature>
<name>A0AAX0HB19_CAMFE</name>
<dbReference type="AlphaFoldDB" id="A0AAX0HB19"/>
<dbReference type="PROSITE" id="PS51007">
    <property type="entry name" value="CYTC"/>
    <property type="match status" value="2"/>
</dbReference>
<dbReference type="InterPro" id="IPR004852">
    <property type="entry name" value="Di-haem_cyt_c_peroxidsae"/>
</dbReference>
<comment type="subcellular location">
    <subcellularLocation>
        <location evidence="1">Periplasm</location>
    </subcellularLocation>
</comment>
<proteinExistence type="predicted"/>
<evidence type="ECO:0000256" key="7">
    <source>
        <dbReference type="ARBA" id="ARBA00023004"/>
    </source>
</evidence>
<evidence type="ECO:0000256" key="2">
    <source>
        <dbReference type="ARBA" id="ARBA00022617"/>
    </source>
</evidence>
<keyword evidence="6" id="KW-0560">Oxidoreductase</keyword>
<evidence type="ECO:0000313" key="12">
    <source>
        <dbReference type="Proteomes" id="UP000093100"/>
    </source>
</evidence>
<dbReference type="InterPro" id="IPR051395">
    <property type="entry name" value="Cytochrome_c_Peroxidase/MauG"/>
</dbReference>
<evidence type="ECO:0000313" key="11">
    <source>
        <dbReference type="EMBL" id="OCR90687.1"/>
    </source>
</evidence>
<dbReference type="Pfam" id="PF03150">
    <property type="entry name" value="CCP_MauG"/>
    <property type="match status" value="1"/>
</dbReference>
<feature type="domain" description="Cytochrome c" evidence="10">
    <location>
        <begin position="22"/>
        <end position="147"/>
    </location>
</feature>
<feature type="binding site" description="axial binding residue" evidence="9">
    <location>
        <position position="184"/>
    </location>
    <ligand>
        <name>heme c</name>
        <dbReference type="ChEBI" id="CHEBI:61717"/>
        <label>2</label>
    </ligand>
    <ligandPart>
        <name>Fe</name>
        <dbReference type="ChEBI" id="CHEBI:18248"/>
    </ligandPart>
</feature>
<dbReference type="Gene3D" id="1.10.760.10">
    <property type="entry name" value="Cytochrome c-like domain"/>
    <property type="match status" value="2"/>
</dbReference>
<feature type="binding site" description="covalent" evidence="8">
    <location>
        <position position="47"/>
    </location>
    <ligand>
        <name>heme c</name>
        <dbReference type="ChEBI" id="CHEBI:61717"/>
        <label>1</label>
    </ligand>
</feature>
<keyword evidence="4" id="KW-0732">Signal</keyword>
<keyword evidence="11" id="KW-0575">Peroxidase</keyword>
<dbReference type="PANTHER" id="PTHR30600:SF7">
    <property type="entry name" value="CYTOCHROME C PEROXIDASE-RELATED"/>
    <property type="match status" value="1"/>
</dbReference>
<feature type="domain" description="Cytochrome c" evidence="10">
    <location>
        <begin position="166"/>
        <end position="263"/>
    </location>
</feature>
<dbReference type="GO" id="GO:0042597">
    <property type="term" value="C:periplasmic space"/>
    <property type="evidence" value="ECO:0007669"/>
    <property type="project" value="UniProtKB-SubCell"/>
</dbReference>
<keyword evidence="7 9" id="KW-0408">Iron</keyword>
<gene>
    <name evidence="11" type="ORF">CFT12S02225_06155</name>
</gene>
<dbReference type="EMBL" id="LFLK01000005">
    <property type="protein sequence ID" value="OCR90687.1"/>
    <property type="molecule type" value="Genomic_DNA"/>
</dbReference>
<dbReference type="Proteomes" id="UP000093100">
    <property type="component" value="Unassembled WGS sequence"/>
</dbReference>
<feature type="binding site" description="covalent" evidence="8">
    <location>
        <position position="44"/>
    </location>
    <ligand>
        <name>heme c</name>
        <dbReference type="ChEBI" id="CHEBI:61717"/>
        <label>1</label>
    </ligand>
</feature>
<protein>
    <submittedName>
        <fullName evidence="11">Cytochrome C peroxidase</fullName>
    </submittedName>
</protein>
<evidence type="ECO:0000256" key="3">
    <source>
        <dbReference type="ARBA" id="ARBA00022723"/>
    </source>
</evidence>
<dbReference type="PANTHER" id="PTHR30600">
    <property type="entry name" value="CYTOCHROME C PEROXIDASE-RELATED"/>
    <property type="match status" value="1"/>
</dbReference>
<evidence type="ECO:0000256" key="9">
    <source>
        <dbReference type="PIRSR" id="PIRSR000294-2"/>
    </source>
</evidence>
<dbReference type="InterPro" id="IPR036909">
    <property type="entry name" value="Cyt_c-like_dom_sf"/>
</dbReference>
<accession>A0AAX0HB19</accession>
<dbReference type="PIRSF" id="PIRSF000294">
    <property type="entry name" value="Cytochrome-c_peroxidase"/>
    <property type="match status" value="1"/>
</dbReference>
<feature type="binding site" description="covalent" evidence="8">
    <location>
        <position position="180"/>
    </location>
    <ligand>
        <name>heme c</name>
        <dbReference type="ChEBI" id="CHEBI:61717"/>
        <label>2</label>
    </ligand>
</feature>
<comment type="cofactor">
    <cofactor evidence="8">
        <name>heme</name>
        <dbReference type="ChEBI" id="CHEBI:30413"/>
    </cofactor>
    <text evidence="8">Binds 2 heme groups.</text>
</comment>
<reference evidence="11 12" key="1">
    <citation type="journal article" date="2016" name="Genome Biol. Evol.">
        <title>Comparative Genomics of Campylobacter fetus from Reptiles and Mammals Reveals Divergent Evolution in Host-Associated Lineages.</title>
        <authorList>
            <person name="Gilbert M.J."/>
            <person name="Miller W.G."/>
            <person name="Yee E."/>
            <person name="Zomer A.L."/>
            <person name="van der Graaf-van Bloois L."/>
            <person name="Fitzgerald C."/>
            <person name="Forbes K.J."/>
            <person name="Meric G."/>
            <person name="Sheppard S.K."/>
            <person name="Wagenaar J.A."/>
            <person name="Duim B."/>
        </authorList>
    </citation>
    <scope>NUCLEOTIDE SEQUENCE [LARGE SCALE GENOMIC DNA]</scope>
    <source>
        <strain evidence="11 12">12S02225-3</strain>
    </source>
</reference>
<organism evidence="11 12">
    <name type="scientific">Campylobacter fetus subsp. testudinum</name>
    <dbReference type="NCBI Taxonomy" id="1507806"/>
    <lineage>
        <taxon>Bacteria</taxon>
        <taxon>Pseudomonadati</taxon>
        <taxon>Campylobacterota</taxon>
        <taxon>Epsilonproteobacteria</taxon>
        <taxon>Campylobacterales</taxon>
        <taxon>Campylobacteraceae</taxon>
        <taxon>Campylobacter</taxon>
    </lineage>
</organism>
<dbReference type="GO" id="GO:0009055">
    <property type="term" value="F:electron transfer activity"/>
    <property type="evidence" value="ECO:0007669"/>
    <property type="project" value="InterPro"/>
</dbReference>
<dbReference type="GO" id="GO:0020037">
    <property type="term" value="F:heme binding"/>
    <property type="evidence" value="ECO:0007669"/>
    <property type="project" value="InterPro"/>
</dbReference>
<evidence type="ECO:0000259" key="10">
    <source>
        <dbReference type="PROSITE" id="PS51007"/>
    </source>
</evidence>
<dbReference type="SUPFAM" id="SSF46626">
    <property type="entry name" value="Cytochrome c"/>
    <property type="match status" value="2"/>
</dbReference>
<sequence>MFAQIKDEIFIPITQQQPYNRQKAALGKELFIDKRLSKDKTISCETCHNLEIKATGTSDKITKDNPPTLLNVSLNFIFSKKGEIKNLSEQIKKSLTSDKELNTQESFIISQINKNPKYEAKFKNIYKDGVTFENSVDALTEFIKALNTPLSRFDKFLAGDKTALSEDEQKGFEAFIKYGCTSCHNGINLGGNIISVMKNEIINTNEILKVPTLRNISLTKPYFHDGRVNELRDAIEMIRSRIHSGKHDEKECELIYKFLLTLEGNTPEILYE</sequence>
<evidence type="ECO:0000256" key="4">
    <source>
        <dbReference type="ARBA" id="ARBA00022729"/>
    </source>
</evidence>
<dbReference type="GO" id="GO:0046872">
    <property type="term" value="F:metal ion binding"/>
    <property type="evidence" value="ECO:0007669"/>
    <property type="project" value="UniProtKB-KW"/>
</dbReference>
<keyword evidence="3 9" id="KW-0479">Metal-binding</keyword>
<dbReference type="InterPro" id="IPR026259">
    <property type="entry name" value="MauG/Cytc_peroxidase"/>
</dbReference>
<evidence type="ECO:0000256" key="6">
    <source>
        <dbReference type="ARBA" id="ARBA00023002"/>
    </source>
</evidence>
<feature type="binding site" description="axial binding residue" evidence="9">
    <location>
        <position position="48"/>
    </location>
    <ligand>
        <name>heme c</name>
        <dbReference type="ChEBI" id="CHEBI:61717"/>
        <label>1</label>
    </ligand>
    <ligandPart>
        <name>Fe</name>
        <dbReference type="ChEBI" id="CHEBI:18248"/>
    </ligandPart>
</feature>
<evidence type="ECO:0000256" key="1">
    <source>
        <dbReference type="ARBA" id="ARBA00004418"/>
    </source>
</evidence>